<feature type="compositionally biased region" description="Basic and acidic residues" evidence="1">
    <location>
        <begin position="84"/>
        <end position="114"/>
    </location>
</feature>
<dbReference type="OrthoDB" id="1275184at2"/>
<dbReference type="AlphaFoldDB" id="A0A1N7LHJ5"/>
<accession>A0A1N7LHJ5</accession>
<evidence type="ECO:0000256" key="1">
    <source>
        <dbReference type="SAM" id="MobiDB-lite"/>
    </source>
</evidence>
<name>A0A1N7LHJ5_9FLAO</name>
<dbReference type="Proteomes" id="UP000185839">
    <property type="component" value="Unassembled WGS sequence"/>
</dbReference>
<sequence length="127" mass="14105">MKNFIVFSFFLLMVSCGNKEVVSEAVVEENVAIPPYDTIAVDSFSTGAMSVDIARKIKMSSVAYQDSLRDVLKKMEAEKLLQKEKEEVEKATKKGEEDLKKAEASKLKKEKDNASPEVSPSDNTVKP</sequence>
<dbReference type="EMBL" id="FTOI01000005">
    <property type="protein sequence ID" value="SIS73263.1"/>
    <property type="molecule type" value="Genomic_DNA"/>
</dbReference>
<gene>
    <name evidence="2" type="ORF">SAMN05421789_105108</name>
</gene>
<proteinExistence type="predicted"/>
<keyword evidence="3" id="KW-1185">Reference proteome</keyword>
<dbReference type="PROSITE" id="PS51257">
    <property type="entry name" value="PROKAR_LIPOPROTEIN"/>
    <property type="match status" value="1"/>
</dbReference>
<feature type="region of interest" description="Disordered" evidence="1">
    <location>
        <begin position="84"/>
        <end position="127"/>
    </location>
</feature>
<evidence type="ECO:0000313" key="3">
    <source>
        <dbReference type="Proteomes" id="UP000185839"/>
    </source>
</evidence>
<protein>
    <recommendedName>
        <fullName evidence="4">Lipoprotein</fullName>
    </recommendedName>
</protein>
<reference evidence="3" key="1">
    <citation type="submission" date="2017-01" db="EMBL/GenBank/DDBJ databases">
        <authorList>
            <person name="Varghese N."/>
            <person name="Submissions S."/>
        </authorList>
    </citation>
    <scope>NUCLEOTIDE SEQUENCE [LARGE SCALE GENOMIC DNA]</scope>
    <source>
        <strain evidence="3">DSM 23145</strain>
    </source>
</reference>
<dbReference type="STRING" id="713588.SAMN05421789_105108"/>
<dbReference type="RefSeq" id="WP_076386860.1">
    <property type="nucleotide sequence ID" value="NZ_FTOI01000005.1"/>
</dbReference>
<evidence type="ECO:0008006" key="4">
    <source>
        <dbReference type="Google" id="ProtNLM"/>
    </source>
</evidence>
<organism evidence="2 3">
    <name type="scientific">Kaistella chaponensis</name>
    <dbReference type="NCBI Taxonomy" id="713588"/>
    <lineage>
        <taxon>Bacteria</taxon>
        <taxon>Pseudomonadati</taxon>
        <taxon>Bacteroidota</taxon>
        <taxon>Flavobacteriia</taxon>
        <taxon>Flavobacteriales</taxon>
        <taxon>Weeksellaceae</taxon>
        <taxon>Chryseobacterium group</taxon>
        <taxon>Kaistella</taxon>
    </lineage>
</organism>
<feature type="compositionally biased region" description="Polar residues" evidence="1">
    <location>
        <begin position="116"/>
        <end position="127"/>
    </location>
</feature>
<evidence type="ECO:0000313" key="2">
    <source>
        <dbReference type="EMBL" id="SIS73263.1"/>
    </source>
</evidence>